<dbReference type="EMBL" id="GBRH01273441">
    <property type="protein sequence ID" value="JAD24454.1"/>
    <property type="molecule type" value="Transcribed_RNA"/>
</dbReference>
<reference evidence="1" key="2">
    <citation type="journal article" date="2015" name="Data Brief">
        <title>Shoot transcriptome of the giant reed, Arundo donax.</title>
        <authorList>
            <person name="Barrero R.A."/>
            <person name="Guerrero F.D."/>
            <person name="Moolhuijzen P."/>
            <person name="Goolsby J.A."/>
            <person name="Tidwell J."/>
            <person name="Bellgard S.E."/>
            <person name="Bellgard M.I."/>
        </authorList>
    </citation>
    <scope>NUCLEOTIDE SEQUENCE</scope>
    <source>
        <tissue evidence="1">Shoot tissue taken approximately 20 cm above the soil surface</tissue>
    </source>
</reference>
<organism evidence="1">
    <name type="scientific">Arundo donax</name>
    <name type="common">Giant reed</name>
    <name type="synonym">Donax arundinaceus</name>
    <dbReference type="NCBI Taxonomy" id="35708"/>
    <lineage>
        <taxon>Eukaryota</taxon>
        <taxon>Viridiplantae</taxon>
        <taxon>Streptophyta</taxon>
        <taxon>Embryophyta</taxon>
        <taxon>Tracheophyta</taxon>
        <taxon>Spermatophyta</taxon>
        <taxon>Magnoliopsida</taxon>
        <taxon>Liliopsida</taxon>
        <taxon>Poales</taxon>
        <taxon>Poaceae</taxon>
        <taxon>PACMAD clade</taxon>
        <taxon>Arundinoideae</taxon>
        <taxon>Arundineae</taxon>
        <taxon>Arundo</taxon>
    </lineage>
</organism>
<evidence type="ECO:0000313" key="1">
    <source>
        <dbReference type="EMBL" id="JAD24454.1"/>
    </source>
</evidence>
<reference evidence="1" key="1">
    <citation type="submission" date="2014-09" db="EMBL/GenBank/DDBJ databases">
        <authorList>
            <person name="Magalhaes I.L.F."/>
            <person name="Oliveira U."/>
            <person name="Santos F.R."/>
            <person name="Vidigal T.H.D.A."/>
            <person name="Brescovit A.D."/>
            <person name="Santos A.J."/>
        </authorList>
    </citation>
    <scope>NUCLEOTIDE SEQUENCE</scope>
    <source>
        <tissue evidence="1">Shoot tissue taken approximately 20 cm above the soil surface</tissue>
    </source>
</reference>
<accession>A0A0A8YE99</accession>
<name>A0A0A8YE99_ARUDO</name>
<protein>
    <submittedName>
        <fullName evidence="1">Uncharacterized protein</fullName>
    </submittedName>
</protein>
<proteinExistence type="predicted"/>
<sequence length="18" mass="2139">MLQQAINYMHEFEGDVLT</sequence>
<dbReference type="AlphaFoldDB" id="A0A0A8YE99"/>